<dbReference type="STRING" id="406100.SAMN04488052_101683"/>
<dbReference type="Proteomes" id="UP000199657">
    <property type="component" value="Unassembled WGS sequence"/>
</dbReference>
<organism evidence="3 4">
    <name type="scientific">Aquisalimonas asiatica</name>
    <dbReference type="NCBI Taxonomy" id="406100"/>
    <lineage>
        <taxon>Bacteria</taxon>
        <taxon>Pseudomonadati</taxon>
        <taxon>Pseudomonadota</taxon>
        <taxon>Gammaproteobacteria</taxon>
        <taxon>Chromatiales</taxon>
        <taxon>Ectothiorhodospiraceae</taxon>
        <taxon>Aquisalimonas</taxon>
    </lineage>
</organism>
<evidence type="ECO:0000256" key="1">
    <source>
        <dbReference type="SAM" id="SignalP"/>
    </source>
</evidence>
<evidence type="ECO:0000313" key="3">
    <source>
        <dbReference type="EMBL" id="SEO55737.1"/>
    </source>
</evidence>
<accession>A0A1H8QP42</accession>
<evidence type="ECO:0000313" key="4">
    <source>
        <dbReference type="Proteomes" id="UP000199657"/>
    </source>
</evidence>
<sequence>MVYRQVVFAVAGVLFATAVLAGNEVKGPIQAIDVERQTVTVQGIALETGRHTDYDDGYRRFEDLREGDRVEVEFEYRDGRHIATEIERDD</sequence>
<evidence type="ECO:0000259" key="2">
    <source>
        <dbReference type="Pfam" id="PF18914"/>
    </source>
</evidence>
<keyword evidence="1" id="KW-0732">Signal</keyword>
<feature type="chain" id="PRO_5011749267" description="DUF5666 domain-containing protein" evidence="1">
    <location>
        <begin position="22"/>
        <end position="90"/>
    </location>
</feature>
<dbReference type="AlphaFoldDB" id="A0A1H8QP42"/>
<dbReference type="Pfam" id="PF18914">
    <property type="entry name" value="DUF5666"/>
    <property type="match status" value="1"/>
</dbReference>
<dbReference type="RefSeq" id="WP_091639912.1">
    <property type="nucleotide sequence ID" value="NZ_FOEG01000001.1"/>
</dbReference>
<dbReference type="InterPro" id="IPR043724">
    <property type="entry name" value="DUF5666"/>
</dbReference>
<name>A0A1H8QP42_9GAMM</name>
<dbReference type="EMBL" id="FOEG01000001">
    <property type="protein sequence ID" value="SEO55737.1"/>
    <property type="molecule type" value="Genomic_DNA"/>
</dbReference>
<reference evidence="3 4" key="1">
    <citation type="submission" date="2016-10" db="EMBL/GenBank/DDBJ databases">
        <authorList>
            <person name="de Groot N.N."/>
        </authorList>
    </citation>
    <scope>NUCLEOTIDE SEQUENCE [LARGE SCALE GENOMIC DNA]</scope>
    <source>
        <strain evidence="3 4">CGMCC 1.6291</strain>
    </source>
</reference>
<keyword evidence="4" id="KW-1185">Reference proteome</keyword>
<dbReference type="OrthoDB" id="6174242at2"/>
<feature type="signal peptide" evidence="1">
    <location>
        <begin position="1"/>
        <end position="21"/>
    </location>
</feature>
<gene>
    <name evidence="3" type="ORF">SAMN04488052_101683</name>
</gene>
<protein>
    <recommendedName>
        <fullName evidence="2">DUF5666 domain-containing protein</fullName>
    </recommendedName>
</protein>
<proteinExistence type="predicted"/>
<feature type="domain" description="DUF5666" evidence="2">
    <location>
        <begin position="26"/>
        <end position="87"/>
    </location>
</feature>